<feature type="region of interest" description="Disordered" evidence="1">
    <location>
        <begin position="135"/>
        <end position="166"/>
    </location>
</feature>
<keyword evidence="2" id="KW-0472">Membrane</keyword>
<dbReference type="GO" id="GO:0010513">
    <property type="term" value="P:positive regulation of phosphatidylinositol biosynthetic process"/>
    <property type="evidence" value="ECO:0007669"/>
    <property type="project" value="TreeGrafter"/>
</dbReference>
<sequence>DLKMKSMPSSGSVAVVQEQANANNLVHLLPLNHSTTTPSNASIAPSTANFNTGITGDIIPSQSHSILQPTNNSVAQTTSSNEQLKIMATTDSLINHLKTKRSVIDGSISNSSDDATSIPLRNKKSSIINPSLSNLRSSSIQLPGNGSSNNSDININNTSHNSDKTSSRAEFFAAKLHDAIKDDENNKSDSDETFVYDTSAKQQDDDNIKDNTTEHNRKQSFDAQTKENDDGQDTQYDAQSRTSSKKFYNKLDSLAMAPHDSETAKISEDDPKNHLRQITSRVFDLKGVTPRRYSGLNFNEYDLDDNDNVDYLDEAEENFYNINKNGTNINGATPYSLAAMRDDDYSDFEDEHSLHENNKSRSYGNYGSINSNAQLQFMSSTSDNQQQPLLDSRNKLGGNKILRRKKNNLYFSPHDFTGARAARIKQIKSFFYTIALVFLFLSLGFVSGFLLATTKELQHTKISGISDILLSEEELVFNLAVESFNPGFLGIVIQDVEIDVFARSEYITDLYSRRWAPMQSSEAQSPISTVLLGTLDHLEVPFVFEGGFLSRQKDVSVTTIKIINPCSFDDSKKPDEDHKPIEKWLNISRNPFDLIVRGVLNYQLPISNSNRTIAINRSFKIDPDNLD</sequence>
<dbReference type="GO" id="GO:0070772">
    <property type="term" value="C:PAS complex"/>
    <property type="evidence" value="ECO:0007669"/>
    <property type="project" value="TreeGrafter"/>
</dbReference>
<evidence type="ECO:0000313" key="4">
    <source>
        <dbReference type="Proteomes" id="UP000094801"/>
    </source>
</evidence>
<evidence type="ECO:0000313" key="3">
    <source>
        <dbReference type="EMBL" id="ODV87589.1"/>
    </source>
</evidence>
<dbReference type="GO" id="GO:0000011">
    <property type="term" value="P:vacuole inheritance"/>
    <property type="evidence" value="ECO:0007669"/>
    <property type="project" value="TreeGrafter"/>
</dbReference>
<dbReference type="PANTHER" id="PTHR28258">
    <property type="entry name" value="VACUOLAR SEGREGATION PROTEIN 7"/>
    <property type="match status" value="1"/>
</dbReference>
<dbReference type="Proteomes" id="UP000094801">
    <property type="component" value="Unassembled WGS sequence"/>
</dbReference>
<feature type="transmembrane region" description="Helical" evidence="2">
    <location>
        <begin position="430"/>
        <end position="452"/>
    </location>
</feature>
<protein>
    <recommendedName>
        <fullName evidence="5">Vacuolar segregation protein 7</fullName>
    </recommendedName>
</protein>
<dbReference type="Pfam" id="PF12751">
    <property type="entry name" value="Vac7"/>
    <property type="match status" value="1"/>
</dbReference>
<feature type="compositionally biased region" description="Basic and acidic residues" evidence="1">
    <location>
        <begin position="202"/>
        <end position="229"/>
    </location>
</feature>
<keyword evidence="2" id="KW-1133">Transmembrane helix</keyword>
<name>A0A1E4T751_9ASCO</name>
<keyword evidence="2" id="KW-0812">Transmembrane</keyword>
<gene>
    <name evidence="3" type="ORF">CANARDRAFT_185610</name>
</gene>
<dbReference type="GO" id="GO:0000329">
    <property type="term" value="C:fungal-type vacuole membrane"/>
    <property type="evidence" value="ECO:0007669"/>
    <property type="project" value="TreeGrafter"/>
</dbReference>
<feature type="compositionally biased region" description="Low complexity" evidence="1">
    <location>
        <begin position="144"/>
        <end position="160"/>
    </location>
</feature>
<feature type="region of interest" description="Disordered" evidence="1">
    <location>
        <begin position="182"/>
        <end position="244"/>
    </location>
</feature>
<accession>A0A1E4T751</accession>
<feature type="non-terminal residue" evidence="3">
    <location>
        <position position="627"/>
    </location>
</feature>
<dbReference type="PANTHER" id="PTHR28258:SF1">
    <property type="entry name" value="VACUOLAR SEGREGATION PROTEIN 7"/>
    <property type="match status" value="1"/>
</dbReference>
<dbReference type="GO" id="GO:1903778">
    <property type="term" value="P:protein localization to vacuolar membrane"/>
    <property type="evidence" value="ECO:0007669"/>
    <property type="project" value="TreeGrafter"/>
</dbReference>
<dbReference type="OrthoDB" id="1204at2759"/>
<dbReference type="AlphaFoldDB" id="A0A1E4T751"/>
<feature type="compositionally biased region" description="Polar residues" evidence="1">
    <location>
        <begin position="233"/>
        <end position="242"/>
    </location>
</feature>
<evidence type="ECO:0000256" key="1">
    <source>
        <dbReference type="SAM" id="MobiDB-lite"/>
    </source>
</evidence>
<reference evidence="4" key="1">
    <citation type="submission" date="2016-04" db="EMBL/GenBank/DDBJ databases">
        <title>Comparative genomics of biotechnologically important yeasts.</title>
        <authorList>
            <consortium name="DOE Joint Genome Institute"/>
            <person name="Riley R."/>
            <person name="Haridas S."/>
            <person name="Wolfe K.H."/>
            <person name="Lopes M.R."/>
            <person name="Hittinger C.T."/>
            <person name="Goker M."/>
            <person name="Salamov A."/>
            <person name="Wisecaver J."/>
            <person name="Long T.M."/>
            <person name="Aerts A.L."/>
            <person name="Barry K."/>
            <person name="Choi C."/>
            <person name="Clum A."/>
            <person name="Coughlan A.Y."/>
            <person name="Deshpande S."/>
            <person name="Douglass A.P."/>
            <person name="Hanson S.J."/>
            <person name="Klenk H.-P."/>
            <person name="Labutti K."/>
            <person name="Lapidus A."/>
            <person name="Lindquist E."/>
            <person name="Lipzen A."/>
            <person name="Meier-Kolthoff J.P."/>
            <person name="Ohm R.A."/>
            <person name="Otillar R.P."/>
            <person name="Pangilinan J."/>
            <person name="Peng Y."/>
            <person name="Rokas A."/>
            <person name="Rosa C.A."/>
            <person name="Scheuner C."/>
            <person name="Sibirny A.A."/>
            <person name="Slot J.C."/>
            <person name="Stielow J.B."/>
            <person name="Sun H."/>
            <person name="Kurtzman C.P."/>
            <person name="Blackwell M."/>
            <person name="Grigoriev I.V."/>
            <person name="Jeffries T.W."/>
        </authorList>
    </citation>
    <scope>NUCLEOTIDE SEQUENCE [LARGE SCALE GENOMIC DNA]</scope>
    <source>
        <strain evidence="4">NRRL YB-2248</strain>
    </source>
</reference>
<dbReference type="STRING" id="983967.A0A1E4T751"/>
<evidence type="ECO:0000256" key="2">
    <source>
        <dbReference type="SAM" id="Phobius"/>
    </source>
</evidence>
<feature type="non-terminal residue" evidence="3">
    <location>
        <position position="1"/>
    </location>
</feature>
<organism evidence="3 4">
    <name type="scientific">[Candida] arabinofermentans NRRL YB-2248</name>
    <dbReference type="NCBI Taxonomy" id="983967"/>
    <lineage>
        <taxon>Eukaryota</taxon>
        <taxon>Fungi</taxon>
        <taxon>Dikarya</taxon>
        <taxon>Ascomycota</taxon>
        <taxon>Saccharomycotina</taxon>
        <taxon>Pichiomycetes</taxon>
        <taxon>Pichiales</taxon>
        <taxon>Pichiaceae</taxon>
        <taxon>Ogataea</taxon>
        <taxon>Ogataea/Candida clade</taxon>
    </lineage>
</organism>
<keyword evidence="4" id="KW-1185">Reference proteome</keyword>
<evidence type="ECO:0008006" key="5">
    <source>
        <dbReference type="Google" id="ProtNLM"/>
    </source>
</evidence>
<proteinExistence type="predicted"/>
<dbReference type="InterPro" id="IPR024260">
    <property type="entry name" value="Vac7"/>
</dbReference>
<dbReference type="EMBL" id="KV453848">
    <property type="protein sequence ID" value="ODV87589.1"/>
    <property type="molecule type" value="Genomic_DNA"/>
</dbReference>